<dbReference type="Pfam" id="PF07715">
    <property type="entry name" value="Plug"/>
    <property type="match status" value="1"/>
</dbReference>
<dbReference type="SMART" id="SM00965">
    <property type="entry name" value="STN"/>
    <property type="match status" value="1"/>
</dbReference>
<dbReference type="PANTHER" id="PTHR32552">
    <property type="entry name" value="FERRICHROME IRON RECEPTOR-RELATED"/>
    <property type="match status" value="1"/>
</dbReference>
<evidence type="ECO:0000256" key="9">
    <source>
        <dbReference type="ARBA" id="ARBA00023136"/>
    </source>
</evidence>
<evidence type="ECO:0000256" key="6">
    <source>
        <dbReference type="ARBA" id="ARBA00023004"/>
    </source>
</evidence>
<dbReference type="EMBL" id="AMRV01000006">
    <property type="protein sequence ID" value="EMD82544.1"/>
    <property type="molecule type" value="Genomic_DNA"/>
</dbReference>
<evidence type="ECO:0000256" key="5">
    <source>
        <dbReference type="ARBA" id="ARBA00022692"/>
    </source>
</evidence>
<evidence type="ECO:0000256" key="13">
    <source>
        <dbReference type="SAM" id="SignalP"/>
    </source>
</evidence>
<feature type="chain" id="PRO_5004025732" evidence="13">
    <location>
        <begin position="23"/>
        <end position="782"/>
    </location>
</feature>
<evidence type="ECO:0000256" key="12">
    <source>
        <dbReference type="RuleBase" id="RU003357"/>
    </source>
</evidence>
<keyword evidence="13" id="KW-0732">Signal</keyword>
<evidence type="ECO:0000313" key="16">
    <source>
        <dbReference type="Proteomes" id="UP000011717"/>
    </source>
</evidence>
<keyword evidence="9 11" id="KW-0472">Membrane</keyword>
<evidence type="ECO:0000256" key="8">
    <source>
        <dbReference type="ARBA" id="ARBA00023077"/>
    </source>
</evidence>
<evidence type="ECO:0000256" key="1">
    <source>
        <dbReference type="ARBA" id="ARBA00004571"/>
    </source>
</evidence>
<dbReference type="RefSeq" id="WP_008602330.1">
    <property type="nucleotide sequence ID" value="NZ_AMRV01000006.1"/>
</dbReference>
<keyword evidence="7" id="KW-0406">Ion transport</keyword>
<keyword evidence="15" id="KW-0675">Receptor</keyword>
<dbReference type="PANTHER" id="PTHR32552:SF81">
    <property type="entry name" value="TONB-DEPENDENT OUTER MEMBRANE RECEPTOR"/>
    <property type="match status" value="1"/>
</dbReference>
<keyword evidence="16" id="KW-1185">Reference proteome</keyword>
<dbReference type="InterPro" id="IPR012910">
    <property type="entry name" value="Plug_dom"/>
</dbReference>
<evidence type="ECO:0000259" key="14">
    <source>
        <dbReference type="SMART" id="SM00965"/>
    </source>
</evidence>
<accession>M2T7P0</accession>
<evidence type="ECO:0000313" key="15">
    <source>
        <dbReference type="EMBL" id="EMD82544.1"/>
    </source>
</evidence>
<comment type="caution">
    <text evidence="15">The sequence shown here is derived from an EMBL/GenBank/DDBJ whole genome shotgun (WGS) entry which is preliminary data.</text>
</comment>
<gene>
    <name evidence="15" type="ORF">C725_1931</name>
</gene>
<dbReference type="PROSITE" id="PS52016">
    <property type="entry name" value="TONB_DEPENDENT_REC_3"/>
    <property type="match status" value="1"/>
</dbReference>
<evidence type="ECO:0000256" key="11">
    <source>
        <dbReference type="PROSITE-ProRule" id="PRU01360"/>
    </source>
</evidence>
<keyword evidence="10 11" id="KW-0998">Cell outer membrane</keyword>
<dbReference type="GO" id="GO:0009279">
    <property type="term" value="C:cell outer membrane"/>
    <property type="evidence" value="ECO:0007669"/>
    <property type="project" value="UniProtKB-SubCell"/>
</dbReference>
<feature type="signal peptide" evidence="13">
    <location>
        <begin position="1"/>
        <end position="22"/>
    </location>
</feature>
<dbReference type="SUPFAM" id="SSF56935">
    <property type="entry name" value="Porins"/>
    <property type="match status" value="1"/>
</dbReference>
<keyword evidence="3 11" id="KW-1134">Transmembrane beta strand</keyword>
<dbReference type="AlphaFoldDB" id="M2T7P0"/>
<keyword evidence="6" id="KW-0408">Iron</keyword>
<sequence>MRRRLAALACATMLASTGSAAAAERTIDLPAGDLGAAVRALSQQIGLSVGVESSALTRLQTPPLRGRMNANEAFSALLSGLPVRAVPVGDGAWRIVSAPAQTRPRKVAARSLTPRRPPPPQPIVVTASKRDLTLTDFAGSVTVLDANGTGVTLPALGTADIVRRLATLNSTHGGPGRNKLFIRGIADSSFLGPTQATVGQYLGDTRLNYNAPDPDLRLYDVGRVEVLEGPQGTLYGAGSLGGVLRAVPNAPELDRLSGSVSAGGAVTAHGDPSADFSGMLDVPLVESQAGLRVVGYGGVDGGYIDDTLRGLDDVNRVTTYGGRAALRILPAENWTLDIGAAVQTVDARDSQFADRDAPPLTRASAIAQGYSSDFLLADLKLSGEWDDIRFVSSTGVVRQDRDETFDATPLDGTPTAFSQNSEVLLVSTENRIARDLAQGYGLLVGASLLHNEVSTERDFGPARTMVASTGLDSKVDEATLFGEASFELAKRIVVTAGGRVSYTWLSGGGVDVPAQLSSLSTSASRGETAFLPSLSALYRASDGMEFFVRYQQGFRPGGLAVRDAFVQRFRNDRVETIEAGLRLRRQAFDLAATIAHTDWNDIQADIVDMNGFPATANIGDGRIESFDLKANWRPVDGLTLGGSLFVNDSKVTEPVQDFVFAKAVAAQNDLPNVPGFGVQGSARYRASFNGGWQFETGAQGRYVGTSRLGVRPLFDAPQGDYAEVDLDMRIGRGGRGVSLTVFNLFDVAGNRFSVGTPFTLGARPQITPLRPRTIRIGFDAEF</sequence>
<organism evidence="15 16">
    <name type="scientific">Pacificimonas flava</name>
    <dbReference type="NCBI Taxonomy" id="1234595"/>
    <lineage>
        <taxon>Bacteria</taxon>
        <taxon>Pseudomonadati</taxon>
        <taxon>Pseudomonadota</taxon>
        <taxon>Alphaproteobacteria</taxon>
        <taxon>Sphingomonadales</taxon>
        <taxon>Sphingosinicellaceae</taxon>
        <taxon>Pacificimonas</taxon>
    </lineage>
</organism>
<protein>
    <submittedName>
        <fullName evidence="15">TonB-dependent receptor</fullName>
    </submittedName>
</protein>
<evidence type="ECO:0000256" key="2">
    <source>
        <dbReference type="ARBA" id="ARBA00022448"/>
    </source>
</evidence>
<dbReference type="InterPro" id="IPR036942">
    <property type="entry name" value="Beta-barrel_TonB_sf"/>
</dbReference>
<keyword evidence="2 11" id="KW-0813">Transport</keyword>
<evidence type="ECO:0000256" key="7">
    <source>
        <dbReference type="ARBA" id="ARBA00023065"/>
    </source>
</evidence>
<dbReference type="Gene3D" id="3.55.50.30">
    <property type="match status" value="1"/>
</dbReference>
<keyword evidence="5 11" id="KW-0812">Transmembrane</keyword>
<dbReference type="Proteomes" id="UP000011717">
    <property type="component" value="Unassembled WGS sequence"/>
</dbReference>
<comment type="similarity">
    <text evidence="11 12">Belongs to the TonB-dependent receptor family.</text>
</comment>
<evidence type="ECO:0000256" key="10">
    <source>
        <dbReference type="ARBA" id="ARBA00023237"/>
    </source>
</evidence>
<dbReference type="PATRIC" id="fig|1234595.3.peg.1933"/>
<evidence type="ECO:0000256" key="3">
    <source>
        <dbReference type="ARBA" id="ARBA00022452"/>
    </source>
</evidence>
<dbReference type="Gene3D" id="2.40.170.20">
    <property type="entry name" value="TonB-dependent receptor, beta-barrel domain"/>
    <property type="match status" value="1"/>
</dbReference>
<dbReference type="GO" id="GO:0006826">
    <property type="term" value="P:iron ion transport"/>
    <property type="evidence" value="ECO:0007669"/>
    <property type="project" value="UniProtKB-KW"/>
</dbReference>
<proteinExistence type="inferred from homology"/>
<name>M2T7P0_9SPHN</name>
<dbReference type="Pfam" id="PF00593">
    <property type="entry name" value="TonB_dep_Rec_b-barrel"/>
    <property type="match status" value="1"/>
</dbReference>
<keyword evidence="4" id="KW-0410">Iron transport</keyword>
<evidence type="ECO:0000256" key="4">
    <source>
        <dbReference type="ARBA" id="ARBA00022496"/>
    </source>
</evidence>
<comment type="subcellular location">
    <subcellularLocation>
        <location evidence="1 11">Cell outer membrane</location>
        <topology evidence="1 11">Multi-pass membrane protein</topology>
    </subcellularLocation>
</comment>
<dbReference type="InterPro" id="IPR011662">
    <property type="entry name" value="Secretin/TonB_short_N"/>
</dbReference>
<keyword evidence="8 12" id="KW-0798">TonB box</keyword>
<dbReference type="InterPro" id="IPR039426">
    <property type="entry name" value="TonB-dep_rcpt-like"/>
</dbReference>
<feature type="domain" description="Secretin/TonB short N-terminal" evidence="14">
    <location>
        <begin position="47"/>
        <end position="98"/>
    </location>
</feature>
<dbReference type="InterPro" id="IPR000531">
    <property type="entry name" value="Beta-barrel_TonB"/>
</dbReference>
<reference evidence="15 16" key="1">
    <citation type="journal article" date="2013" name="Genome Announc.">
        <title>Draft Genome Sequence of Strain JLT2015T, Belonging to the Family Sphingomonadaceae of the Alphaproteobacteria.</title>
        <authorList>
            <person name="Tang K."/>
            <person name="Liu K."/>
            <person name="Li S."/>
            <person name="Jiao N."/>
        </authorList>
    </citation>
    <scope>NUCLEOTIDE SEQUENCE [LARGE SCALE GENOMIC DNA]</scope>
    <source>
        <strain evidence="15 16">JLT2015</strain>
    </source>
</reference>